<dbReference type="PANTHER" id="PTHR11070:SF67">
    <property type="entry name" value="DNA 3'-5' HELICASE"/>
    <property type="match status" value="1"/>
</dbReference>
<dbReference type="InterPro" id="IPR027417">
    <property type="entry name" value="P-loop_NTPase"/>
</dbReference>
<dbReference type="PANTHER" id="PTHR11070">
    <property type="entry name" value="UVRD / RECB / PCRA DNA HELICASE FAMILY MEMBER"/>
    <property type="match status" value="1"/>
</dbReference>
<name>A0ABX9DT83_9BACT</name>
<proteinExistence type="predicted"/>
<feature type="domain" description="UvrD-like helicase C-terminal" evidence="2">
    <location>
        <begin position="447"/>
        <end position="491"/>
    </location>
</feature>
<sequence>MRCIIYSPHWLRTILMFVVKSAFYILTLAWGFQRCSFRLVGQCESLYSVERVTEQAPRFFVCIQNINQSNNTEWSCCSNGNGMRLEKWFISNLDDSQRKIIVQSIDEDIIVQGAAGSGKTNLAIHRALQAKNKGSYAIVIFTVALKRMIAYGMQALGLDKERIAYEWAWTHRGFDLTGDVFWEKGNRNTLYLVNDLNVRKFERTEKDKTAYGIDFADWVDYKFYAAFGRRVSWFKEVPYLSGFSVTNTNKFELIPSGTIYKQSEAKIDYLIIDEAQDFNISDYQGRIIPHKGKSLSLFGDSVQQMNFKGSSIDEIANTLVYKRLSLDYNYRLPKTIAKVAQQIQDIKVDLLTNNMKDGGNSDYPNYPKPIVTKYSSREKELEGILNRIKMEDLDDVAILVPDESDVREVNDFLNQRGVNTQVHYRTGNVVPFRTVNTLDFSNNDLPCILTYYAAKGSEFDNVFVPFANEANTCKRNAFYVACTRSSRNLYISYTGKRTSFLKDVSKENIVEIENN</sequence>
<gene>
    <name evidence="3" type="ORF">BC673_11219</name>
</gene>
<reference evidence="3 4" key="1">
    <citation type="submission" date="2018-06" db="EMBL/GenBank/DDBJ databases">
        <title>Genomic Encyclopedia of Archaeal and Bacterial Type Strains, Phase II (KMG-II): from individual species to whole genera.</title>
        <authorList>
            <person name="Goeker M."/>
        </authorList>
    </citation>
    <scope>NUCLEOTIDE SEQUENCE [LARGE SCALE GENOMIC DNA]</scope>
    <source>
        <strain evidence="3 4">DSM 18710</strain>
    </source>
</reference>
<protein>
    <submittedName>
        <fullName evidence="3">UvrD-like helicase family protein</fullName>
    </submittedName>
</protein>
<dbReference type="Gene3D" id="3.40.50.300">
    <property type="entry name" value="P-loop containing nucleotide triphosphate hydrolases"/>
    <property type="match status" value="2"/>
</dbReference>
<evidence type="ECO:0000313" key="3">
    <source>
        <dbReference type="EMBL" id="RAS45176.1"/>
    </source>
</evidence>
<organism evidence="3 4">
    <name type="scientific">Prevotella pallens</name>
    <dbReference type="NCBI Taxonomy" id="60133"/>
    <lineage>
        <taxon>Bacteria</taxon>
        <taxon>Pseudomonadati</taxon>
        <taxon>Bacteroidota</taxon>
        <taxon>Bacteroidia</taxon>
        <taxon>Bacteroidales</taxon>
        <taxon>Prevotellaceae</taxon>
        <taxon>Prevotella</taxon>
    </lineage>
</organism>
<evidence type="ECO:0000313" key="4">
    <source>
        <dbReference type="Proteomes" id="UP000249852"/>
    </source>
</evidence>
<dbReference type="SUPFAM" id="SSF52540">
    <property type="entry name" value="P-loop containing nucleoside triphosphate hydrolases"/>
    <property type="match status" value="1"/>
</dbReference>
<evidence type="ECO:0000256" key="1">
    <source>
        <dbReference type="SAM" id="Phobius"/>
    </source>
</evidence>
<dbReference type="Pfam" id="PF13538">
    <property type="entry name" value="UvrD_C_2"/>
    <property type="match status" value="1"/>
</dbReference>
<dbReference type="EMBL" id="QLTQ01000012">
    <property type="protein sequence ID" value="RAS45176.1"/>
    <property type="molecule type" value="Genomic_DNA"/>
</dbReference>
<evidence type="ECO:0000259" key="2">
    <source>
        <dbReference type="Pfam" id="PF13538"/>
    </source>
</evidence>
<keyword evidence="1" id="KW-0812">Transmembrane</keyword>
<feature type="transmembrane region" description="Helical" evidence="1">
    <location>
        <begin position="12"/>
        <end position="32"/>
    </location>
</feature>
<keyword evidence="1" id="KW-1133">Transmembrane helix</keyword>
<dbReference type="InterPro" id="IPR027785">
    <property type="entry name" value="UvrD-like_helicase_C"/>
</dbReference>
<accession>A0ABX9DT83</accession>
<keyword evidence="1" id="KW-0472">Membrane</keyword>
<keyword evidence="4" id="KW-1185">Reference proteome</keyword>
<comment type="caution">
    <text evidence="3">The sequence shown here is derived from an EMBL/GenBank/DDBJ whole genome shotgun (WGS) entry which is preliminary data.</text>
</comment>
<dbReference type="Proteomes" id="UP000249852">
    <property type="component" value="Unassembled WGS sequence"/>
</dbReference>
<dbReference type="InterPro" id="IPR000212">
    <property type="entry name" value="DNA_helicase_UvrD/REP"/>
</dbReference>